<protein>
    <submittedName>
        <fullName evidence="2">Uncharacterized protein</fullName>
    </submittedName>
</protein>
<dbReference type="Proteomes" id="UP000464751">
    <property type="component" value="Chromosome"/>
</dbReference>
<proteinExistence type="predicted"/>
<name>A0A6P1YIZ9_9HYPH</name>
<dbReference type="EMBL" id="CP048630">
    <property type="protein sequence ID" value="QIB32641.1"/>
    <property type="molecule type" value="Genomic_DNA"/>
</dbReference>
<organism evidence="2 3">
    <name type="scientific">Ancylobacter pratisalsi</name>
    <dbReference type="NCBI Taxonomy" id="1745854"/>
    <lineage>
        <taxon>Bacteria</taxon>
        <taxon>Pseudomonadati</taxon>
        <taxon>Pseudomonadota</taxon>
        <taxon>Alphaproteobacteria</taxon>
        <taxon>Hyphomicrobiales</taxon>
        <taxon>Xanthobacteraceae</taxon>
        <taxon>Ancylobacter</taxon>
    </lineage>
</organism>
<evidence type="ECO:0000313" key="2">
    <source>
        <dbReference type="EMBL" id="QIB32641.1"/>
    </source>
</evidence>
<dbReference type="KEGG" id="apra:G3A50_02170"/>
<gene>
    <name evidence="2" type="ORF">G3A50_02170</name>
</gene>
<keyword evidence="3" id="KW-1185">Reference proteome</keyword>
<dbReference type="RefSeq" id="WP_163073687.1">
    <property type="nucleotide sequence ID" value="NZ_CP048630.1"/>
</dbReference>
<evidence type="ECO:0000313" key="3">
    <source>
        <dbReference type="Proteomes" id="UP000464751"/>
    </source>
</evidence>
<accession>A0A6P1YIZ9</accession>
<sequence length="132" mass="14559">MKTYKVLRAHEGDRFYKAGETRHLDQTEASHLVALKVLEEHTADAAALKPEEMTKGELVEHILAEGRRDLEGRSLEELRDAVAYREKALTNSSDTEGEGEPAHGPRGEPPPTEKAEPPAKNKAEPAPKNKGE</sequence>
<feature type="region of interest" description="Disordered" evidence="1">
    <location>
        <begin position="85"/>
        <end position="132"/>
    </location>
</feature>
<reference evidence="2 3" key="1">
    <citation type="submission" date="2020-02" db="EMBL/GenBank/DDBJ databases">
        <authorList>
            <person name="Li G."/>
        </authorList>
    </citation>
    <scope>NUCLEOTIDE SEQUENCE [LARGE SCALE GENOMIC DNA]</scope>
    <source>
        <strain evidence="2 3">DSM 102029</strain>
    </source>
</reference>
<evidence type="ECO:0000256" key="1">
    <source>
        <dbReference type="SAM" id="MobiDB-lite"/>
    </source>
</evidence>
<dbReference type="AlphaFoldDB" id="A0A6P1YIZ9"/>
<feature type="compositionally biased region" description="Basic and acidic residues" evidence="1">
    <location>
        <begin position="100"/>
        <end position="132"/>
    </location>
</feature>